<dbReference type="KEGG" id="cmic:caldi_17070"/>
<gene>
    <name evidence="10" type="ORF">caldi_17070</name>
</gene>
<dbReference type="GO" id="GO:0045717">
    <property type="term" value="P:negative regulation of fatty acid biosynthetic process"/>
    <property type="evidence" value="ECO:0007669"/>
    <property type="project" value="InterPro"/>
</dbReference>
<keyword evidence="5" id="KW-0443">Lipid metabolism</keyword>
<dbReference type="InterPro" id="IPR036388">
    <property type="entry name" value="WH-like_DNA-bd_sf"/>
</dbReference>
<dbReference type="GO" id="GO:0045892">
    <property type="term" value="P:negative regulation of DNA-templated transcription"/>
    <property type="evidence" value="ECO:0007669"/>
    <property type="project" value="InterPro"/>
</dbReference>
<dbReference type="NCBIfam" id="NF003359">
    <property type="entry name" value="PRK04424.1"/>
    <property type="match status" value="1"/>
</dbReference>
<dbReference type="SUPFAM" id="SSF46785">
    <property type="entry name" value="Winged helix' DNA-binding domain"/>
    <property type="match status" value="1"/>
</dbReference>
<organism evidence="10 11">
    <name type="scientific">Caldinitratiruptor microaerophilus</name>
    <dbReference type="NCBI Taxonomy" id="671077"/>
    <lineage>
        <taxon>Bacteria</taxon>
        <taxon>Bacillati</taxon>
        <taxon>Bacillota</taxon>
        <taxon>Clostridia</taxon>
        <taxon>Eubacteriales</taxon>
        <taxon>Symbiobacteriaceae</taxon>
        <taxon>Caldinitratiruptor</taxon>
    </lineage>
</organism>
<keyword evidence="2" id="KW-0444">Lipid biosynthesis</keyword>
<dbReference type="GO" id="GO:0006633">
    <property type="term" value="P:fatty acid biosynthetic process"/>
    <property type="evidence" value="ECO:0007669"/>
    <property type="project" value="UniProtKB-KW"/>
</dbReference>
<dbReference type="Pfam" id="PF08220">
    <property type="entry name" value="HTH_DeoR"/>
    <property type="match status" value="1"/>
</dbReference>
<keyword evidence="1" id="KW-0678">Repressor</keyword>
<accession>A0AA35CK03</accession>
<dbReference type="AlphaFoldDB" id="A0AA35CK03"/>
<evidence type="ECO:0000256" key="3">
    <source>
        <dbReference type="ARBA" id="ARBA00022832"/>
    </source>
</evidence>
<dbReference type="InterPro" id="IPR029069">
    <property type="entry name" value="HotDog_dom_sf"/>
</dbReference>
<name>A0AA35CK03_9FIRM</name>
<evidence type="ECO:0000313" key="10">
    <source>
        <dbReference type="EMBL" id="BDG60617.1"/>
    </source>
</evidence>
<evidence type="ECO:0000313" key="11">
    <source>
        <dbReference type="Proteomes" id="UP001163687"/>
    </source>
</evidence>
<dbReference type="EMBL" id="AP025628">
    <property type="protein sequence ID" value="BDG60617.1"/>
    <property type="molecule type" value="Genomic_DNA"/>
</dbReference>
<keyword evidence="8" id="KW-0804">Transcription</keyword>
<keyword evidence="7" id="KW-0275">Fatty acid biosynthesis</keyword>
<dbReference type="Proteomes" id="UP001163687">
    <property type="component" value="Chromosome"/>
</dbReference>
<dbReference type="InterPro" id="IPR017275">
    <property type="entry name" value="Transcription_factor_FapR"/>
</dbReference>
<keyword evidence="4" id="KW-0805">Transcription regulation</keyword>
<dbReference type="PROSITE" id="PS51000">
    <property type="entry name" value="HTH_DEOR_2"/>
    <property type="match status" value="1"/>
</dbReference>
<dbReference type="GO" id="GO:0003677">
    <property type="term" value="F:DNA binding"/>
    <property type="evidence" value="ECO:0007669"/>
    <property type="project" value="UniProtKB-KW"/>
</dbReference>
<dbReference type="SUPFAM" id="SSF54637">
    <property type="entry name" value="Thioesterase/thiol ester dehydrase-isomerase"/>
    <property type="match status" value="1"/>
</dbReference>
<dbReference type="Gene3D" id="1.10.10.10">
    <property type="entry name" value="Winged helix-like DNA-binding domain superfamily/Winged helix DNA-binding domain"/>
    <property type="match status" value="1"/>
</dbReference>
<evidence type="ECO:0000256" key="8">
    <source>
        <dbReference type="ARBA" id="ARBA00023163"/>
    </source>
</evidence>
<feature type="domain" description="HTH deoR-type" evidence="9">
    <location>
        <begin position="10"/>
        <end position="72"/>
    </location>
</feature>
<evidence type="ECO:0000256" key="2">
    <source>
        <dbReference type="ARBA" id="ARBA00022516"/>
    </source>
</evidence>
<evidence type="ECO:0000256" key="1">
    <source>
        <dbReference type="ARBA" id="ARBA00022491"/>
    </source>
</evidence>
<evidence type="ECO:0000256" key="6">
    <source>
        <dbReference type="ARBA" id="ARBA00023125"/>
    </source>
</evidence>
<dbReference type="InterPro" id="IPR036390">
    <property type="entry name" value="WH_DNA-bd_sf"/>
</dbReference>
<protein>
    <submittedName>
        <fullName evidence="10">Fatty acid biosynthesis transcriptional regulator</fullName>
    </submittedName>
</protein>
<dbReference type="PIRSF" id="PIRSF037733">
    <property type="entry name" value="Transcription_factor_FapR"/>
    <property type="match status" value="1"/>
</dbReference>
<evidence type="ECO:0000259" key="9">
    <source>
        <dbReference type="PROSITE" id="PS51000"/>
    </source>
</evidence>
<evidence type="ECO:0000256" key="4">
    <source>
        <dbReference type="ARBA" id="ARBA00023015"/>
    </source>
</evidence>
<dbReference type="InterPro" id="IPR006683">
    <property type="entry name" value="Thioestr_dom"/>
</dbReference>
<proteinExistence type="predicted"/>
<dbReference type="InterPro" id="IPR001034">
    <property type="entry name" value="DeoR_HTH"/>
</dbReference>
<evidence type="ECO:0000256" key="7">
    <source>
        <dbReference type="ARBA" id="ARBA00023160"/>
    </source>
</evidence>
<keyword evidence="3" id="KW-0276">Fatty acid metabolism</keyword>
<keyword evidence="6" id="KW-0238">DNA-binding</keyword>
<evidence type="ECO:0000256" key="5">
    <source>
        <dbReference type="ARBA" id="ARBA00023098"/>
    </source>
</evidence>
<dbReference type="Pfam" id="PF03061">
    <property type="entry name" value="4HBT"/>
    <property type="match status" value="1"/>
</dbReference>
<dbReference type="Gene3D" id="3.10.129.10">
    <property type="entry name" value="Hotdog Thioesterase"/>
    <property type="match status" value="1"/>
</dbReference>
<dbReference type="CDD" id="cd03440">
    <property type="entry name" value="hot_dog"/>
    <property type="match status" value="1"/>
</dbReference>
<reference evidence="10" key="1">
    <citation type="submission" date="2022-03" db="EMBL/GenBank/DDBJ databases">
        <title>Complete genome sequence of Caldinitratiruptor microaerophilus.</title>
        <authorList>
            <person name="Mukaiyama R."/>
            <person name="Nishiyama T."/>
            <person name="Ueda K."/>
        </authorList>
    </citation>
    <scope>NUCLEOTIDE SEQUENCE</scope>
    <source>
        <strain evidence="10">JCM 16183</strain>
    </source>
</reference>
<keyword evidence="11" id="KW-1185">Reference proteome</keyword>
<sequence length="202" mass="22433">MARMPSGLRKQDRQAQLRERLRENPFLSDEELARIFGVSIQTIRLDRLALGIPELRERTKSVAERTYGIVKSLGSKEIVGELIDITLGQRGISILETTSSMVFERTRVVRGQYIFAQADSLAIALIDAEVVLTGLANVKFKRPVFLGEKLVAKGEVIRRKGDHSVVLVETFVGPEKVFRGKFVVFAVDPGRVAGGDRLEGGR</sequence>
<dbReference type="GO" id="GO:0003700">
    <property type="term" value="F:DNA-binding transcription factor activity"/>
    <property type="evidence" value="ECO:0007669"/>
    <property type="project" value="InterPro"/>
</dbReference>